<evidence type="ECO:0000313" key="1">
    <source>
        <dbReference type="EMBL" id="MBA0871188.1"/>
    </source>
</evidence>
<accession>A0A7J9MJQ6</accession>
<dbReference type="EMBL" id="JABFAF010000011">
    <property type="protein sequence ID" value="MBA0871188.1"/>
    <property type="molecule type" value="Genomic_DNA"/>
</dbReference>
<organism evidence="1 2">
    <name type="scientific">Gossypium schwendimanii</name>
    <name type="common">Cotton</name>
    <dbReference type="NCBI Taxonomy" id="34291"/>
    <lineage>
        <taxon>Eukaryota</taxon>
        <taxon>Viridiplantae</taxon>
        <taxon>Streptophyta</taxon>
        <taxon>Embryophyta</taxon>
        <taxon>Tracheophyta</taxon>
        <taxon>Spermatophyta</taxon>
        <taxon>Magnoliopsida</taxon>
        <taxon>eudicotyledons</taxon>
        <taxon>Gunneridae</taxon>
        <taxon>Pentapetalae</taxon>
        <taxon>rosids</taxon>
        <taxon>malvids</taxon>
        <taxon>Malvales</taxon>
        <taxon>Malvaceae</taxon>
        <taxon>Malvoideae</taxon>
        <taxon>Gossypium</taxon>
    </lineage>
</organism>
<gene>
    <name evidence="1" type="ORF">Goshw_022311</name>
</gene>
<protein>
    <submittedName>
        <fullName evidence="1">Uncharacterized protein</fullName>
    </submittedName>
</protein>
<name>A0A7J9MJQ6_GOSSC</name>
<sequence>MRTGSIQRTVGEACQIEAWLAR</sequence>
<dbReference type="Proteomes" id="UP000593576">
    <property type="component" value="Unassembled WGS sequence"/>
</dbReference>
<keyword evidence="2" id="KW-1185">Reference proteome</keyword>
<comment type="caution">
    <text evidence="1">The sequence shown here is derived from an EMBL/GenBank/DDBJ whole genome shotgun (WGS) entry which is preliminary data.</text>
</comment>
<proteinExistence type="predicted"/>
<reference evidence="1 2" key="1">
    <citation type="journal article" date="2019" name="Genome Biol. Evol.">
        <title>Insights into the evolution of the New World diploid cottons (Gossypium, subgenus Houzingenia) based on genome sequencing.</title>
        <authorList>
            <person name="Grover C.E."/>
            <person name="Arick M.A. 2nd"/>
            <person name="Thrash A."/>
            <person name="Conover J.L."/>
            <person name="Sanders W.S."/>
            <person name="Peterson D.G."/>
            <person name="Frelichowski J.E."/>
            <person name="Scheffler J.A."/>
            <person name="Scheffler B.E."/>
            <person name="Wendel J.F."/>
        </authorList>
    </citation>
    <scope>NUCLEOTIDE SEQUENCE [LARGE SCALE GENOMIC DNA]</scope>
    <source>
        <strain evidence="1">1</strain>
        <tissue evidence="1">Leaf</tissue>
    </source>
</reference>
<dbReference type="AlphaFoldDB" id="A0A7J9MJQ6"/>
<evidence type="ECO:0000313" key="2">
    <source>
        <dbReference type="Proteomes" id="UP000593576"/>
    </source>
</evidence>